<evidence type="ECO:0000313" key="2">
    <source>
        <dbReference type="EMBL" id="CAK1585016.1"/>
    </source>
</evidence>
<sequence length="73" mass="8190">MPPARWLLGRIVEKHPGVDKVTRVVSLRFKNSIIKRPVSKLIVLPIWHPAKLTPASSPLRSALAQHVRQRAVA</sequence>
<dbReference type="EMBL" id="CAVLGL010000076">
    <property type="protein sequence ID" value="CAK1585016.1"/>
    <property type="molecule type" value="Genomic_DNA"/>
</dbReference>
<evidence type="ECO:0000313" key="3">
    <source>
        <dbReference type="Proteomes" id="UP001314205"/>
    </source>
</evidence>
<dbReference type="Pfam" id="PF18701">
    <property type="entry name" value="DUF5641"/>
    <property type="match status" value="1"/>
</dbReference>
<comment type="caution">
    <text evidence="2">The sequence shown here is derived from an EMBL/GenBank/DDBJ whole genome shotgun (WGS) entry which is preliminary data.</text>
</comment>
<dbReference type="InterPro" id="IPR040676">
    <property type="entry name" value="DUF5641"/>
</dbReference>
<evidence type="ECO:0000259" key="1">
    <source>
        <dbReference type="Pfam" id="PF18701"/>
    </source>
</evidence>
<feature type="domain" description="DUF5641" evidence="1">
    <location>
        <begin position="1"/>
        <end position="44"/>
    </location>
</feature>
<gene>
    <name evidence="2" type="ORF">PARMNEM_LOCUS6162</name>
</gene>
<name>A0AAV1KTB4_9NEOP</name>
<reference evidence="2 3" key="1">
    <citation type="submission" date="2023-11" db="EMBL/GenBank/DDBJ databases">
        <authorList>
            <person name="Hedman E."/>
            <person name="Englund M."/>
            <person name="Stromberg M."/>
            <person name="Nyberg Akerstrom W."/>
            <person name="Nylinder S."/>
            <person name="Jareborg N."/>
            <person name="Kallberg Y."/>
            <person name="Kronander E."/>
        </authorList>
    </citation>
    <scope>NUCLEOTIDE SEQUENCE [LARGE SCALE GENOMIC DNA]</scope>
</reference>
<accession>A0AAV1KTB4</accession>
<keyword evidence="3" id="KW-1185">Reference proteome</keyword>
<organism evidence="2 3">
    <name type="scientific">Parnassius mnemosyne</name>
    <name type="common">clouded apollo</name>
    <dbReference type="NCBI Taxonomy" id="213953"/>
    <lineage>
        <taxon>Eukaryota</taxon>
        <taxon>Metazoa</taxon>
        <taxon>Ecdysozoa</taxon>
        <taxon>Arthropoda</taxon>
        <taxon>Hexapoda</taxon>
        <taxon>Insecta</taxon>
        <taxon>Pterygota</taxon>
        <taxon>Neoptera</taxon>
        <taxon>Endopterygota</taxon>
        <taxon>Lepidoptera</taxon>
        <taxon>Glossata</taxon>
        <taxon>Ditrysia</taxon>
        <taxon>Papilionoidea</taxon>
        <taxon>Papilionidae</taxon>
        <taxon>Parnassiinae</taxon>
        <taxon>Parnassini</taxon>
        <taxon>Parnassius</taxon>
        <taxon>Driopa</taxon>
    </lineage>
</organism>
<dbReference type="AlphaFoldDB" id="A0AAV1KTB4"/>
<proteinExistence type="predicted"/>
<dbReference type="Proteomes" id="UP001314205">
    <property type="component" value="Unassembled WGS sequence"/>
</dbReference>
<protein>
    <recommendedName>
        <fullName evidence="1">DUF5641 domain-containing protein</fullName>
    </recommendedName>
</protein>